<reference evidence="7 8" key="1">
    <citation type="submission" date="2018-05" db="EMBL/GenBank/DDBJ databases">
        <title>Lujinxingia marina gen. nov. sp. nov., a new facultative anaerobic member of the class Deltaproteobacteria, and proposal of Lujinxingaceae fam. nov.</title>
        <authorList>
            <person name="Li C.-M."/>
        </authorList>
    </citation>
    <scope>NUCLEOTIDE SEQUENCE [LARGE SCALE GENOMIC DNA]</scope>
    <source>
        <strain evidence="7 8">B210</strain>
    </source>
</reference>
<evidence type="ECO:0000313" key="8">
    <source>
        <dbReference type="Proteomes" id="UP000249169"/>
    </source>
</evidence>
<comment type="caution">
    <text evidence="7">The sequence shown here is derived from an EMBL/GenBank/DDBJ whole genome shotgun (WGS) entry which is preliminary data.</text>
</comment>
<evidence type="ECO:0000259" key="5">
    <source>
        <dbReference type="PROSITE" id="PS51192"/>
    </source>
</evidence>
<evidence type="ECO:0000256" key="2">
    <source>
        <dbReference type="ARBA" id="ARBA00022801"/>
    </source>
</evidence>
<gene>
    <name evidence="7" type="ORF">DL240_16275</name>
</gene>
<evidence type="ECO:0000259" key="6">
    <source>
        <dbReference type="PROSITE" id="PS51194"/>
    </source>
</evidence>
<accession>A0A328C5R1</accession>
<dbReference type="Gene3D" id="3.40.50.300">
    <property type="entry name" value="P-loop containing nucleotide triphosphate hydrolases"/>
    <property type="match status" value="2"/>
</dbReference>
<keyword evidence="4" id="KW-0067">ATP-binding</keyword>
<dbReference type="PANTHER" id="PTHR47961:SF6">
    <property type="entry name" value="DNA-DIRECTED DNA POLYMERASE"/>
    <property type="match status" value="1"/>
</dbReference>
<name>A0A328C5R1_9DELT</name>
<evidence type="ECO:0000256" key="3">
    <source>
        <dbReference type="ARBA" id="ARBA00022806"/>
    </source>
</evidence>
<dbReference type="GO" id="GO:0016787">
    <property type="term" value="F:hydrolase activity"/>
    <property type="evidence" value="ECO:0007669"/>
    <property type="project" value="UniProtKB-KW"/>
</dbReference>
<sequence>MFDPTTENFIQQARQLRNLDLEELPQLLTEAYAKVVTARLRLADPSGDYNPEDNEWKNQIRVLEKLASTYEVVSLLLPESHEQLPPTAFVAASAHYARSRFARKVKNQHIDSHLDRWHLSPEISAAILFIIGEHHADAAEVGKLLAPHDSKLKKPSRPDRFVEKALSLLVAGDGASLANLTALNFTFNLSQDDIEDRAVDQLWIHLFNGIRALASTILGNTDEDPQYYFQLVDDATAINREFTPLSDSSEFSFYAPGPRHLALLLKRASNGLLLASVTKLGPPQAVNPHQWRAFTTHYAIEKPILWKNHTKAIREGILNTGQSAVLSFPTGAGKSTMAELRAVTEVLRGRNVLYLAPTRALVKQVQRKMTQIFEHMSDVHVYGSIEIDPSSIPDANVLIMTPEACLALLSGNSEAFSNLGLLVIDEFHNLSGVSIDQAADGNLPSRRAIDATLALTRLVDRYPKIDVQLLSAMVANGQNVADWISSLLERNCIAWQDQWKPTRQVRGVVAYNKQELNELQDKLNLSKQKKESINAVKPKMTAVPWGVFCHRQIWNSTATYQIIRLLSESVTLNISKWWKLTANRNFVAAKLAAALIRAGIRPIVFAQDIRAVGSIAKTIANELLPFTLEKPPVDSIKRAIALEELGSAKALISAKGGIVGVHHALLLPAEQEAMEESFCTYKTMVAMVTTSTLAQGMNLPAEVVVLAGDSRWEVDEFGQGTHVGLPVHEVLNAAGRAGRAGMYAHGLVVIVPSESIFAIEQKEDGTEFTGLNRAMELLGKPDQCFNFTDPVEQLLDKITTNDPLPSLCTYFLRRFERIDDDTEDHLNTKILRSTFGYFSSQGSKRKEYEKLINTAVWKAKNLKEYERIESIHLDIASSMGVDPAGIHILDAHLPEPDEALHFTVSDWTRWLTSHLQETPLQLETLLYLQASGLLQIFGENKENDTYLSRLTAITDGLHITIPAWIEGMPLIKIEELLFRHSGRKKRSKQLDLSRRFHNQTSRALGSAATLLQRVWNARYSSGVQHIPLSLEVLPECVRFGLNTPEKLALYYLLSAQGPTSRVATHRQFSLIQDIIDQSPSKESFSGVRIRVKSAAEAAGLIETPDDI</sequence>
<dbReference type="SMART" id="SM00487">
    <property type="entry name" value="DEXDc"/>
    <property type="match status" value="1"/>
</dbReference>
<dbReference type="OrthoDB" id="9815222at2"/>
<dbReference type="PROSITE" id="PS51192">
    <property type="entry name" value="HELICASE_ATP_BIND_1"/>
    <property type="match status" value="1"/>
</dbReference>
<dbReference type="InterPro" id="IPR050474">
    <property type="entry name" value="Hel308_SKI2-like"/>
</dbReference>
<dbReference type="GO" id="GO:0003676">
    <property type="term" value="F:nucleic acid binding"/>
    <property type="evidence" value="ECO:0007669"/>
    <property type="project" value="InterPro"/>
</dbReference>
<dbReference type="InterPro" id="IPR027417">
    <property type="entry name" value="P-loop_NTPase"/>
</dbReference>
<dbReference type="SMART" id="SM00490">
    <property type="entry name" value="HELICc"/>
    <property type="match status" value="1"/>
</dbReference>
<keyword evidence="8" id="KW-1185">Reference proteome</keyword>
<evidence type="ECO:0000256" key="1">
    <source>
        <dbReference type="ARBA" id="ARBA00022741"/>
    </source>
</evidence>
<keyword evidence="2" id="KW-0378">Hydrolase</keyword>
<dbReference type="RefSeq" id="WP_111731007.1">
    <property type="nucleotide sequence ID" value="NZ_QHKO01000009.1"/>
</dbReference>
<protein>
    <recommendedName>
        <fullName evidence="9">DEAD/DEAH box helicase</fullName>
    </recommendedName>
</protein>
<evidence type="ECO:0008006" key="9">
    <source>
        <dbReference type="Google" id="ProtNLM"/>
    </source>
</evidence>
<proteinExistence type="predicted"/>
<dbReference type="Pfam" id="PF00270">
    <property type="entry name" value="DEAD"/>
    <property type="match status" value="1"/>
</dbReference>
<dbReference type="InterPro" id="IPR014001">
    <property type="entry name" value="Helicase_ATP-bd"/>
</dbReference>
<dbReference type="InterPro" id="IPR001650">
    <property type="entry name" value="Helicase_C-like"/>
</dbReference>
<feature type="domain" description="Helicase ATP-binding" evidence="5">
    <location>
        <begin position="315"/>
        <end position="471"/>
    </location>
</feature>
<dbReference type="PROSITE" id="PS51194">
    <property type="entry name" value="HELICASE_CTER"/>
    <property type="match status" value="1"/>
</dbReference>
<organism evidence="7 8">
    <name type="scientific">Lujinxingia litoralis</name>
    <dbReference type="NCBI Taxonomy" id="2211119"/>
    <lineage>
        <taxon>Bacteria</taxon>
        <taxon>Deltaproteobacteria</taxon>
        <taxon>Bradymonadales</taxon>
        <taxon>Lujinxingiaceae</taxon>
        <taxon>Lujinxingia</taxon>
    </lineage>
</organism>
<dbReference type="AlphaFoldDB" id="A0A328C5R1"/>
<evidence type="ECO:0000313" key="7">
    <source>
        <dbReference type="EMBL" id="RAL20643.1"/>
    </source>
</evidence>
<keyword evidence="1" id="KW-0547">Nucleotide-binding</keyword>
<feature type="domain" description="Helicase C-terminal" evidence="6">
    <location>
        <begin position="611"/>
        <end position="799"/>
    </location>
</feature>
<dbReference type="PANTHER" id="PTHR47961">
    <property type="entry name" value="DNA POLYMERASE THETA, PUTATIVE (AFU_ORTHOLOGUE AFUA_1G05260)-RELATED"/>
    <property type="match status" value="1"/>
</dbReference>
<dbReference type="SUPFAM" id="SSF52540">
    <property type="entry name" value="P-loop containing nucleoside triphosphate hydrolases"/>
    <property type="match status" value="1"/>
</dbReference>
<dbReference type="Proteomes" id="UP000249169">
    <property type="component" value="Unassembled WGS sequence"/>
</dbReference>
<evidence type="ECO:0000256" key="4">
    <source>
        <dbReference type="ARBA" id="ARBA00022840"/>
    </source>
</evidence>
<dbReference type="InterPro" id="IPR011545">
    <property type="entry name" value="DEAD/DEAH_box_helicase_dom"/>
</dbReference>
<keyword evidence="3" id="KW-0347">Helicase</keyword>
<dbReference type="GO" id="GO:0004386">
    <property type="term" value="F:helicase activity"/>
    <property type="evidence" value="ECO:0007669"/>
    <property type="project" value="UniProtKB-KW"/>
</dbReference>
<dbReference type="GO" id="GO:0005524">
    <property type="term" value="F:ATP binding"/>
    <property type="evidence" value="ECO:0007669"/>
    <property type="project" value="UniProtKB-KW"/>
</dbReference>
<dbReference type="EMBL" id="QHKO01000009">
    <property type="protein sequence ID" value="RAL20643.1"/>
    <property type="molecule type" value="Genomic_DNA"/>
</dbReference>